<dbReference type="InterPro" id="IPR027417">
    <property type="entry name" value="P-loop_NTPase"/>
</dbReference>
<dbReference type="InterPro" id="IPR016496">
    <property type="entry name" value="GTPase_HflX"/>
</dbReference>
<dbReference type="Gene3D" id="3.40.50.300">
    <property type="entry name" value="P-loop containing nucleotide triphosphate hydrolases"/>
    <property type="match status" value="1"/>
</dbReference>
<dbReference type="GO" id="GO:0005737">
    <property type="term" value="C:cytoplasm"/>
    <property type="evidence" value="ECO:0007669"/>
    <property type="project" value="UniProtKB-SubCell"/>
</dbReference>
<dbReference type="InterPro" id="IPR042108">
    <property type="entry name" value="GTPase_HflX_N_sf"/>
</dbReference>
<dbReference type="HAMAP" id="MF_00900">
    <property type="entry name" value="GTPase_HflX"/>
    <property type="match status" value="1"/>
</dbReference>
<dbReference type="PIRSF" id="PIRSF006809">
    <property type="entry name" value="GTP-binding_hflX_prd"/>
    <property type="match status" value="1"/>
</dbReference>
<sequence length="422" mass="45931">MTAVPDGSAEKAVLVGVELGSLTGAEVRESLNELNRLARTAGAEVAGTVLQKRPRPDPAHFVGRGKAEELAALCSAAGAGLLIFDQDLSPAQARNLENVTGVRVLDRTQIILDIFARRARTREGKLQVELAQLNYVLPRLTGRGTELSRLGGGIGTRGPGETKLETDRRRIRQRIADLQREIAEVRRHRQLLRRARKVAPVPLVALVGYTNAGKSSLLNALTGAVVSVEDRLFATLDPTSRQLRLPTNEVVVLTDTVGFIRHLPHHLVAAFRATLEEVVEADLLLHVVDLSHPAHQAHITAVDGVLEELGAGGKPRLMVFNKTDLVEPGELDLLGRNDVAVSALTGAGLDTLRAAVADALSTWRTRERFLIPYSRTQLVALAYEHGRVLAEHHREDGVEIEVELPVAWARRIAARLEEQADS</sequence>
<evidence type="ECO:0000256" key="2">
    <source>
        <dbReference type="ARBA" id="ARBA00022723"/>
    </source>
</evidence>
<evidence type="ECO:0000256" key="3">
    <source>
        <dbReference type="ARBA" id="ARBA00022741"/>
    </source>
</evidence>
<dbReference type="Gene3D" id="6.10.250.2860">
    <property type="match status" value="1"/>
</dbReference>
<dbReference type="InterPro" id="IPR025121">
    <property type="entry name" value="GTPase_HflX_N"/>
</dbReference>
<dbReference type="GO" id="GO:0046872">
    <property type="term" value="F:metal ion binding"/>
    <property type="evidence" value="ECO:0007669"/>
    <property type="project" value="UniProtKB-KW"/>
</dbReference>
<dbReference type="GO" id="GO:0003924">
    <property type="term" value="F:GTPase activity"/>
    <property type="evidence" value="ECO:0007669"/>
    <property type="project" value="UniProtKB-UniRule"/>
</dbReference>
<proteinExistence type="inferred from homology"/>
<comment type="function">
    <text evidence="6">GTPase that associates with the 50S ribosomal subunit and may have a role during protein synthesis or ribosome biogenesis.</text>
</comment>
<keyword evidence="2 8" id="KW-0479">Metal-binding</keyword>
<dbReference type="STRING" id="477974.Daud_1110"/>
<evidence type="ECO:0000259" key="10">
    <source>
        <dbReference type="PROSITE" id="PS51705"/>
    </source>
</evidence>
<dbReference type="InterPro" id="IPR032305">
    <property type="entry name" value="GTP-bd_M"/>
</dbReference>
<dbReference type="Gene3D" id="3.40.50.11060">
    <property type="entry name" value="GTPase HflX, N-terminal domain"/>
    <property type="match status" value="1"/>
</dbReference>
<dbReference type="RefSeq" id="WP_012302207.1">
    <property type="nucleotide sequence ID" value="NC_010424.1"/>
</dbReference>
<dbReference type="OrthoDB" id="9812272at2"/>
<comment type="similarity">
    <text evidence="6">Belongs to the TRAFAC class OBG-HflX-like GTPase superfamily. HflX GTPase family.</text>
</comment>
<evidence type="ECO:0000313" key="12">
    <source>
        <dbReference type="Proteomes" id="UP000008544"/>
    </source>
</evidence>
<dbReference type="InterPro" id="IPR030394">
    <property type="entry name" value="G_HFLX_dom"/>
</dbReference>
<evidence type="ECO:0000313" key="11">
    <source>
        <dbReference type="EMBL" id="ACA59621.1"/>
    </source>
</evidence>
<feature type="binding site" evidence="8">
    <location>
        <position position="235"/>
    </location>
    <ligand>
        <name>Mg(2+)</name>
        <dbReference type="ChEBI" id="CHEBI:18420"/>
    </ligand>
</feature>
<name>B1I3R4_DESAP</name>
<keyword evidence="12" id="KW-1185">Reference proteome</keyword>
<feature type="binding site" evidence="7">
    <location>
        <begin position="321"/>
        <end position="324"/>
    </location>
    <ligand>
        <name>GTP</name>
        <dbReference type="ChEBI" id="CHEBI:37565"/>
    </ligand>
</feature>
<evidence type="ECO:0000256" key="7">
    <source>
        <dbReference type="PIRSR" id="PIRSR006809-1"/>
    </source>
</evidence>
<keyword evidence="4 8" id="KW-0460">Magnesium</keyword>
<feature type="binding site" evidence="7">
    <location>
        <begin position="233"/>
        <end position="237"/>
    </location>
    <ligand>
        <name>GTP</name>
        <dbReference type="ChEBI" id="CHEBI:37565"/>
    </ligand>
</feature>
<dbReference type="KEGG" id="dau:Daud_1110"/>
<reference evidence="12" key="1">
    <citation type="submission" date="2007-10" db="EMBL/GenBank/DDBJ databases">
        <title>Complete sequence of chromosome of Desulforudis audaxviator MP104C.</title>
        <authorList>
            <person name="Copeland A."/>
            <person name="Lucas S."/>
            <person name="Lapidus A."/>
            <person name="Barry K."/>
            <person name="Glavina del Rio T."/>
            <person name="Dalin E."/>
            <person name="Tice H."/>
            <person name="Bruce D."/>
            <person name="Pitluck S."/>
            <person name="Lowry S.R."/>
            <person name="Larimer F."/>
            <person name="Land M.L."/>
            <person name="Hauser L."/>
            <person name="Kyrpides N."/>
            <person name="Ivanova N.N."/>
            <person name="Richardson P."/>
        </authorList>
    </citation>
    <scope>NUCLEOTIDE SEQUENCE [LARGE SCALE GENOMIC DNA]</scope>
    <source>
        <strain evidence="12">MP104C</strain>
    </source>
</reference>
<evidence type="ECO:0000256" key="4">
    <source>
        <dbReference type="ARBA" id="ARBA00022842"/>
    </source>
</evidence>
<dbReference type="InterPro" id="IPR045498">
    <property type="entry name" value="HflX_C"/>
</dbReference>
<protein>
    <recommendedName>
        <fullName evidence="6">GTPase HflX</fullName>
    </recommendedName>
    <alternativeName>
        <fullName evidence="6">GTP-binding protein HflX</fullName>
    </alternativeName>
</protein>
<keyword evidence="1 6" id="KW-0963">Cytoplasm</keyword>
<feature type="coiled-coil region" evidence="9">
    <location>
        <begin position="161"/>
        <end position="195"/>
    </location>
</feature>
<feature type="binding site" evidence="7">
    <location>
        <begin position="208"/>
        <end position="215"/>
    </location>
    <ligand>
        <name>GTP</name>
        <dbReference type="ChEBI" id="CHEBI:37565"/>
    </ligand>
</feature>
<organism evidence="11 12">
    <name type="scientific">Desulforudis audaxviator (strain MP104C)</name>
    <dbReference type="NCBI Taxonomy" id="477974"/>
    <lineage>
        <taxon>Bacteria</taxon>
        <taxon>Bacillati</taxon>
        <taxon>Bacillota</taxon>
        <taxon>Clostridia</taxon>
        <taxon>Thermoanaerobacterales</taxon>
        <taxon>Candidatus Desulforudaceae</taxon>
        <taxon>Candidatus Desulforudis</taxon>
    </lineage>
</organism>
<gene>
    <name evidence="6" type="primary">hflX</name>
    <name evidence="11" type="ordered locus">Daud_1110</name>
</gene>
<feature type="domain" description="Hflx-type G" evidence="10">
    <location>
        <begin position="202"/>
        <end position="364"/>
    </location>
</feature>
<feature type="binding site" evidence="7">
    <location>
        <begin position="255"/>
        <end position="258"/>
    </location>
    <ligand>
        <name>GTP</name>
        <dbReference type="ChEBI" id="CHEBI:37565"/>
    </ligand>
</feature>
<dbReference type="NCBIfam" id="TIGR03156">
    <property type="entry name" value="GTP_HflX"/>
    <property type="match status" value="1"/>
</dbReference>
<evidence type="ECO:0000256" key="6">
    <source>
        <dbReference type="HAMAP-Rule" id="MF_00900"/>
    </source>
</evidence>
<evidence type="ECO:0000256" key="1">
    <source>
        <dbReference type="ARBA" id="ARBA00022490"/>
    </source>
</evidence>
<dbReference type="EMBL" id="CP000860">
    <property type="protein sequence ID" value="ACA59621.1"/>
    <property type="molecule type" value="Genomic_DNA"/>
</dbReference>
<dbReference type="FunFam" id="3.40.50.11060:FF:000001">
    <property type="entry name" value="GTPase HflX"/>
    <property type="match status" value="1"/>
</dbReference>
<dbReference type="Pfam" id="PF19275">
    <property type="entry name" value="HflX_C"/>
    <property type="match status" value="1"/>
</dbReference>
<dbReference type="SUPFAM" id="SSF52540">
    <property type="entry name" value="P-loop containing nucleoside triphosphate hydrolases"/>
    <property type="match status" value="1"/>
</dbReference>
<dbReference type="AlphaFoldDB" id="B1I3R4"/>
<dbReference type="Pfam" id="PF01926">
    <property type="entry name" value="MMR_HSR1"/>
    <property type="match status" value="1"/>
</dbReference>
<accession>B1I3R4</accession>
<keyword evidence="9" id="KW-0175">Coiled coil</keyword>
<dbReference type="Pfam" id="PF16360">
    <property type="entry name" value="GTP-bdg_M"/>
    <property type="match status" value="1"/>
</dbReference>
<comment type="subcellular location">
    <subcellularLocation>
        <location evidence="6">Cytoplasm</location>
    </subcellularLocation>
    <text evidence="6">May associate with membranes.</text>
</comment>
<dbReference type="GO" id="GO:0043022">
    <property type="term" value="F:ribosome binding"/>
    <property type="evidence" value="ECO:0007669"/>
    <property type="project" value="TreeGrafter"/>
</dbReference>
<evidence type="ECO:0000256" key="9">
    <source>
        <dbReference type="SAM" id="Coils"/>
    </source>
</evidence>
<dbReference type="Proteomes" id="UP000008544">
    <property type="component" value="Chromosome"/>
</dbReference>
<dbReference type="PROSITE" id="PS51705">
    <property type="entry name" value="G_HFLX"/>
    <property type="match status" value="1"/>
</dbReference>
<feature type="binding site" evidence="7">
    <location>
        <begin position="342"/>
        <end position="344"/>
    </location>
    <ligand>
        <name>GTP</name>
        <dbReference type="ChEBI" id="CHEBI:37565"/>
    </ligand>
</feature>
<evidence type="ECO:0000256" key="8">
    <source>
        <dbReference type="PIRSR" id="PIRSR006809-2"/>
    </source>
</evidence>
<dbReference type="GO" id="GO:0005525">
    <property type="term" value="F:GTP binding"/>
    <property type="evidence" value="ECO:0007669"/>
    <property type="project" value="UniProtKB-UniRule"/>
</dbReference>
<keyword evidence="3 6" id="KW-0547">Nucleotide-binding</keyword>
<dbReference type="PANTHER" id="PTHR10229:SF0">
    <property type="entry name" value="GTP-BINDING PROTEIN 6-RELATED"/>
    <property type="match status" value="1"/>
</dbReference>
<comment type="subunit">
    <text evidence="6">Monomer. Associates with the 50S ribosomal subunit.</text>
</comment>
<dbReference type="InterPro" id="IPR006073">
    <property type="entry name" value="GTP-bd"/>
</dbReference>
<dbReference type="PRINTS" id="PR00326">
    <property type="entry name" value="GTP1OBG"/>
</dbReference>
<feature type="binding site" evidence="8">
    <location>
        <position position="215"/>
    </location>
    <ligand>
        <name>Mg(2+)</name>
        <dbReference type="ChEBI" id="CHEBI:18420"/>
    </ligand>
</feature>
<dbReference type="PANTHER" id="PTHR10229">
    <property type="entry name" value="GTP-BINDING PROTEIN HFLX"/>
    <property type="match status" value="1"/>
</dbReference>
<dbReference type="Pfam" id="PF13167">
    <property type="entry name" value="GTP-bdg_N"/>
    <property type="match status" value="1"/>
</dbReference>
<keyword evidence="5 6" id="KW-0342">GTP-binding</keyword>
<reference evidence="11 12" key="2">
    <citation type="journal article" date="2008" name="Science">
        <title>Environmental genomics reveals a single-species ecosystem deep within Earth.</title>
        <authorList>
            <person name="Chivian D."/>
            <person name="Brodie E.L."/>
            <person name="Alm E.J."/>
            <person name="Culley D.E."/>
            <person name="Dehal P.S."/>
            <person name="Desantis T.Z."/>
            <person name="Gihring T.M."/>
            <person name="Lapidus A."/>
            <person name="Lin L.H."/>
            <person name="Lowry S.R."/>
            <person name="Moser D.P."/>
            <person name="Richardson P.M."/>
            <person name="Southam G."/>
            <person name="Wanger G."/>
            <person name="Pratt L.M."/>
            <person name="Andersen G.L."/>
            <person name="Hazen T.C."/>
            <person name="Brockman F.J."/>
            <person name="Arkin A.P."/>
            <person name="Onstott T.C."/>
        </authorList>
    </citation>
    <scope>NUCLEOTIDE SEQUENCE [LARGE SCALE GENOMIC DNA]</scope>
    <source>
        <strain evidence="11 12">MP104C</strain>
    </source>
</reference>
<dbReference type="CDD" id="cd01878">
    <property type="entry name" value="HflX"/>
    <property type="match status" value="1"/>
</dbReference>
<comment type="cofactor">
    <cofactor evidence="8">
        <name>Mg(2+)</name>
        <dbReference type="ChEBI" id="CHEBI:18420"/>
    </cofactor>
</comment>
<evidence type="ECO:0000256" key="5">
    <source>
        <dbReference type="ARBA" id="ARBA00023134"/>
    </source>
</evidence>
<dbReference type="HOGENOM" id="CLU_019597_1_0_9"/>
<dbReference type="eggNOG" id="COG2262">
    <property type="taxonomic scope" value="Bacteria"/>
</dbReference>